<keyword evidence="3" id="KW-1185">Reference proteome</keyword>
<dbReference type="EMBL" id="CP002903">
    <property type="protein sequence ID" value="AEJ61295.1"/>
    <property type="molecule type" value="Genomic_DNA"/>
</dbReference>
<evidence type="ECO:0000313" key="3">
    <source>
        <dbReference type="Proteomes" id="UP000007254"/>
    </source>
</evidence>
<protein>
    <submittedName>
        <fullName evidence="2">Sporulation domain-containing protein</fullName>
    </submittedName>
</protein>
<dbReference type="Proteomes" id="UP000007254">
    <property type="component" value="Chromosome"/>
</dbReference>
<dbReference type="PROSITE" id="PS51724">
    <property type="entry name" value="SPOR"/>
    <property type="match status" value="1"/>
</dbReference>
<gene>
    <name evidence="2" type="ordered locus">Spith_1023</name>
</gene>
<dbReference type="Gene3D" id="3.30.70.1070">
    <property type="entry name" value="Sporulation related repeat"/>
    <property type="match status" value="1"/>
</dbReference>
<dbReference type="SUPFAM" id="SSF110997">
    <property type="entry name" value="Sporulation related repeat"/>
    <property type="match status" value="1"/>
</dbReference>
<reference evidence="2 3" key="1">
    <citation type="submission" date="2011-06" db="EMBL/GenBank/DDBJ databases">
        <title>The complete genome of Spirochaeta thermophila DSM 6578.</title>
        <authorList>
            <consortium name="US DOE Joint Genome Institute (JGI-PGF)"/>
            <person name="Lucas S."/>
            <person name="Lapidus A."/>
            <person name="Bruce D."/>
            <person name="Goodwin L."/>
            <person name="Pitluck S."/>
            <person name="Peters L."/>
            <person name="Kyrpides N."/>
            <person name="Mavromatis K."/>
            <person name="Ivanova N."/>
            <person name="Mikailova N."/>
            <person name="Pagani I."/>
            <person name="Chertkov O."/>
            <person name="Detter J.C."/>
            <person name="Tapia R."/>
            <person name="Han C."/>
            <person name="Land M."/>
            <person name="Hauser L."/>
            <person name="Markowitz V."/>
            <person name="Cheng J.-F."/>
            <person name="Hugenholtz P."/>
            <person name="Woyke T."/>
            <person name="Wu D."/>
            <person name="Spring S."/>
            <person name="Merkhoffer B."/>
            <person name="Schneider S."/>
            <person name="Klenk H.-P."/>
            <person name="Eisen J.A."/>
        </authorList>
    </citation>
    <scope>NUCLEOTIDE SEQUENCE [LARGE SCALE GENOMIC DNA]</scope>
    <source>
        <strain evidence="3">ATCC 700085 / DSM 6578 / Z-1203</strain>
    </source>
</reference>
<dbReference type="KEGG" id="stq:Spith_1023"/>
<evidence type="ECO:0000313" key="2">
    <source>
        <dbReference type="EMBL" id="AEJ61295.1"/>
    </source>
</evidence>
<sequence>MIPGRRHPARFRRRGRLYTLVLGLLLWCVPPGGLLPAEGVGAVSREQILALELSGDLEGALAALTRRYSVSRDPVDLFGIARLTYELGDFVLAESRTRELLSQDVSTVIKRDALLLLAHIYLATGRFEDAHALTTALLDLSDPTPALLYTAFLASLLNGEGTSAERIRDRLEELFPESPESVLVRGLSASHAEISWYPSYMLSLGEGVTMSPAGSTGEQATTDEEGGLRVGIQVGSFLERKNAQEMVDILGEKGFTALIVEAVRDGRTFFRVLLPVEAQTPSLTQERAQEILVSLKDQRIEGFVVFY</sequence>
<dbReference type="SUPFAM" id="SSF48452">
    <property type="entry name" value="TPR-like"/>
    <property type="match status" value="1"/>
</dbReference>
<evidence type="ECO:0000259" key="1">
    <source>
        <dbReference type="PROSITE" id="PS51724"/>
    </source>
</evidence>
<dbReference type="Gene3D" id="1.25.40.10">
    <property type="entry name" value="Tetratricopeptide repeat domain"/>
    <property type="match status" value="1"/>
</dbReference>
<dbReference type="InterPro" id="IPR011990">
    <property type="entry name" value="TPR-like_helical_dom_sf"/>
</dbReference>
<feature type="domain" description="SPOR" evidence="1">
    <location>
        <begin position="224"/>
        <end position="307"/>
    </location>
</feature>
<dbReference type="AlphaFoldDB" id="G0GD03"/>
<dbReference type="InterPro" id="IPR007730">
    <property type="entry name" value="SPOR-like_dom"/>
</dbReference>
<organism evidence="2 3">
    <name type="scientific">Winmispira thermophila (strain ATCC 700085 / DSM 6578 / Z-1203)</name>
    <name type="common">Spirochaeta thermophila</name>
    <dbReference type="NCBI Taxonomy" id="869211"/>
    <lineage>
        <taxon>Bacteria</taxon>
        <taxon>Pseudomonadati</taxon>
        <taxon>Spirochaetota</taxon>
        <taxon>Spirochaetia</taxon>
        <taxon>Winmispirales</taxon>
        <taxon>Winmispiraceae</taxon>
        <taxon>Winmispira</taxon>
    </lineage>
</organism>
<dbReference type="Pfam" id="PF05036">
    <property type="entry name" value="SPOR"/>
    <property type="match status" value="1"/>
</dbReference>
<name>G0GD03_WINT7</name>
<dbReference type="GO" id="GO:0042834">
    <property type="term" value="F:peptidoglycan binding"/>
    <property type="evidence" value="ECO:0007669"/>
    <property type="project" value="InterPro"/>
</dbReference>
<dbReference type="InterPro" id="IPR036680">
    <property type="entry name" value="SPOR-like_sf"/>
</dbReference>
<proteinExistence type="predicted"/>
<accession>G0GD03</accession>
<dbReference type="STRING" id="869211.Spith_1023"/>
<dbReference type="HOGENOM" id="CLU_905872_0_0_12"/>